<reference evidence="2 3" key="1">
    <citation type="submission" date="2020-12" db="EMBL/GenBank/DDBJ databases">
        <title>FDA dAtabase for Regulatory Grade micrObial Sequences (FDA-ARGOS): Supporting development and validation of Infectious Disease Dx tests.</title>
        <authorList>
            <person name="Sproer C."/>
            <person name="Gronow S."/>
            <person name="Severitt S."/>
            <person name="Schroder I."/>
            <person name="Tallon L."/>
            <person name="Sadzewicz L."/>
            <person name="Zhao X."/>
            <person name="Boylan J."/>
            <person name="Ott S."/>
            <person name="Bowen H."/>
            <person name="Vavikolanu K."/>
            <person name="Mehta A."/>
            <person name="Aluvathingal J."/>
            <person name="Nadendla S."/>
            <person name="Lowell S."/>
            <person name="Myers T."/>
            <person name="Yan Y."/>
            <person name="Sichtig H."/>
        </authorList>
    </citation>
    <scope>NUCLEOTIDE SEQUENCE [LARGE SCALE GENOMIC DNA]</scope>
    <source>
        <strain evidence="2 3">FDAARGOS_990</strain>
    </source>
</reference>
<protein>
    <submittedName>
        <fullName evidence="2">Uncharacterized protein</fullName>
    </submittedName>
</protein>
<evidence type="ECO:0000313" key="2">
    <source>
        <dbReference type="EMBL" id="QQB15570.1"/>
    </source>
</evidence>
<proteinExistence type="predicted"/>
<evidence type="ECO:0000256" key="1">
    <source>
        <dbReference type="SAM" id="MobiDB-lite"/>
    </source>
</evidence>
<sequence length="282" mass="31614">MTKNRNIPTPAEDAIRPGHEAVSSRLTKARDELATAQQAEADAQAKIDAHEALADTKTAKPKDWAHDLAELEGSLRWASKRAALKRQELAEAEREMVAADRALALARMEDRAAVIAGFDRDEFIARYQEKMVPLKEELWSEIHLLEDLEREVAEIAKAAGIDRGDERYTPPPVSASSTERHMFDGIDLHPASLTSNTVEEALAVGDDPRIEAAREAYFAELTAKRDAEERERREERERIAEYEAHRERLARASGHRPRPIQYSDGARPMKTSRLAPGLRPNG</sequence>
<dbReference type="RefSeq" id="WP_198500551.1">
    <property type="nucleotide sequence ID" value="NZ_CP065989.1"/>
</dbReference>
<name>A0A7T4A1G3_9MICO</name>
<organism evidence="2 3">
    <name type="scientific">Brevibacterium casei</name>
    <dbReference type="NCBI Taxonomy" id="33889"/>
    <lineage>
        <taxon>Bacteria</taxon>
        <taxon>Bacillati</taxon>
        <taxon>Actinomycetota</taxon>
        <taxon>Actinomycetes</taxon>
        <taxon>Micrococcales</taxon>
        <taxon>Brevibacteriaceae</taxon>
        <taxon>Brevibacterium</taxon>
    </lineage>
</organism>
<gene>
    <name evidence="2" type="ORF">I6H47_06470</name>
</gene>
<feature type="region of interest" description="Disordered" evidence="1">
    <location>
        <begin position="246"/>
        <end position="282"/>
    </location>
</feature>
<evidence type="ECO:0000313" key="3">
    <source>
        <dbReference type="Proteomes" id="UP000595374"/>
    </source>
</evidence>
<accession>A0A7T4A1G3</accession>
<dbReference type="Proteomes" id="UP000595374">
    <property type="component" value="Chromosome"/>
</dbReference>
<feature type="region of interest" description="Disordered" evidence="1">
    <location>
        <begin position="1"/>
        <end position="45"/>
    </location>
</feature>
<dbReference type="EMBL" id="CP065989">
    <property type="protein sequence ID" value="QQB15570.1"/>
    <property type="molecule type" value="Genomic_DNA"/>
</dbReference>
<dbReference type="AlphaFoldDB" id="A0A7T4A1G3"/>